<accession>F4SV25</accession>
<reference evidence="1 2" key="1">
    <citation type="submission" date="2010-01" db="EMBL/GenBank/DDBJ databases">
        <title>The Genome Sequence of Escherichia coli M605.</title>
        <authorList>
            <consortium name="The Broad Institute Genome Sequencing Platform"/>
            <consortium name="The Broad Institute Genome Sequencing Center for Infectious Disease"/>
            <person name="Feldgarden M."/>
            <person name="Gordon D.M."/>
            <person name="Johnson J.R."/>
            <person name="Johnston B.D."/>
            <person name="Young S."/>
            <person name="Zeng Q."/>
            <person name="Koehrsen M."/>
            <person name="Alvarado L."/>
            <person name="Berlin A.M."/>
            <person name="Borenstein D."/>
            <person name="Chapman S.B."/>
            <person name="Chen Z."/>
            <person name="Engels R."/>
            <person name="Freedman E."/>
            <person name="Gellesch M."/>
            <person name="Goldberg J."/>
            <person name="Griggs A."/>
            <person name="Gujja S."/>
            <person name="Heilman E.R."/>
            <person name="Heiman D.I."/>
            <person name="Hepburn T.A."/>
            <person name="Howarth C."/>
            <person name="Jen D."/>
            <person name="Larson L."/>
            <person name="Lewis B."/>
            <person name="Mehta T."/>
            <person name="Park D."/>
            <person name="Pearson M."/>
            <person name="Richards J."/>
            <person name="Roberts A."/>
            <person name="Saif S."/>
            <person name="Shea T.D."/>
            <person name="Shenoy N."/>
            <person name="Sisk P."/>
            <person name="Stolte C."/>
            <person name="Sykes S.N."/>
            <person name="Walk T."/>
            <person name="White J."/>
            <person name="Yandava C."/>
            <person name="Haas B."/>
            <person name="Henn M.R."/>
            <person name="Nusbaum C."/>
            <person name="Birren B."/>
        </authorList>
    </citation>
    <scope>NUCLEOTIDE SEQUENCE [LARGE SCALE GENOMIC DNA]</scope>
    <source>
        <strain evidence="1 2">M605</strain>
    </source>
</reference>
<protein>
    <recommendedName>
        <fullName evidence="3">Bacteriophage protein</fullName>
    </recommendedName>
</protein>
<dbReference type="AlphaFoldDB" id="F4SV25"/>
<evidence type="ECO:0000313" key="2">
    <source>
        <dbReference type="Proteomes" id="UP000004710"/>
    </source>
</evidence>
<organism evidence="1 2">
    <name type="scientific">Escherichia coli M605</name>
    <dbReference type="NCBI Taxonomy" id="656417"/>
    <lineage>
        <taxon>Bacteria</taxon>
        <taxon>Pseudomonadati</taxon>
        <taxon>Pseudomonadota</taxon>
        <taxon>Gammaproteobacteria</taxon>
        <taxon>Enterobacterales</taxon>
        <taxon>Enterobacteriaceae</taxon>
        <taxon>Escherichia</taxon>
    </lineage>
</organism>
<evidence type="ECO:0000313" key="1">
    <source>
        <dbReference type="EMBL" id="EGI16847.1"/>
    </source>
</evidence>
<sequence length="125" mass="13974">MKLNLRQIANNAITSINPNIPAILKKYAGETIGPGRKPIPSYLPDQNVTIQLQPISRGDMQHVDGLNIQGLAKVIYVNGNYFSVQRELEQGGDIFVINGEQWLVVEPIELWPDWCRLIAVLQVSP</sequence>
<proteinExistence type="predicted"/>
<dbReference type="Proteomes" id="UP000004710">
    <property type="component" value="Unassembled WGS sequence"/>
</dbReference>
<dbReference type="HOGENOM" id="CLU_161804_0_0_6"/>
<dbReference type="RefSeq" id="WP_001311524.1">
    <property type="nucleotide sequence ID" value="NZ_GL883901.1"/>
</dbReference>
<evidence type="ECO:0008006" key="3">
    <source>
        <dbReference type="Google" id="ProtNLM"/>
    </source>
</evidence>
<name>F4SV25_ECOLX</name>
<gene>
    <name evidence="1" type="ORF">ECIG_00351</name>
</gene>
<dbReference type="EMBL" id="GL883901">
    <property type="protein sequence ID" value="EGI16847.1"/>
    <property type="molecule type" value="Genomic_DNA"/>
</dbReference>